<protein>
    <recommendedName>
        <fullName evidence="2">Aminoglycoside phosphotransferase domain-containing protein</fullName>
    </recommendedName>
</protein>
<reference evidence="4" key="1">
    <citation type="journal article" date="2014" name="Proc. Natl. Acad. Sci. U.S.A.">
        <title>Extensive sampling of basidiomycete genomes demonstrates inadequacy of the white-rot/brown-rot paradigm for wood decay fungi.</title>
        <authorList>
            <person name="Riley R."/>
            <person name="Salamov A.A."/>
            <person name="Brown D.W."/>
            <person name="Nagy L.G."/>
            <person name="Floudas D."/>
            <person name="Held B.W."/>
            <person name="Levasseur A."/>
            <person name="Lombard V."/>
            <person name="Morin E."/>
            <person name="Otillar R."/>
            <person name="Lindquist E.A."/>
            <person name="Sun H."/>
            <person name="LaButti K.M."/>
            <person name="Schmutz J."/>
            <person name="Jabbour D."/>
            <person name="Luo H."/>
            <person name="Baker S.E."/>
            <person name="Pisabarro A.G."/>
            <person name="Walton J.D."/>
            <person name="Blanchette R.A."/>
            <person name="Henrissat B."/>
            <person name="Martin F."/>
            <person name="Cullen D."/>
            <person name="Hibbett D.S."/>
            <person name="Grigoriev I.V."/>
        </authorList>
    </citation>
    <scope>NUCLEOTIDE SEQUENCE [LARGE SCALE GENOMIC DNA]</scope>
    <source>
        <strain evidence="4">FD-172 SS1</strain>
    </source>
</reference>
<evidence type="ECO:0000259" key="2">
    <source>
        <dbReference type="Pfam" id="PF01636"/>
    </source>
</evidence>
<dbReference type="HOGENOM" id="CLU_021768_3_2_1"/>
<dbReference type="OrthoDB" id="8300194at2759"/>
<sequence length="340" mass="38799">MALGTLIKTDRKLYPASGVVTKQGGDPARDFWLDASRKDRGRRNASLRNIGNRGDLLTSSHNPSSAPGHSGLPSPSISIRTLSGLSLEIFKFRLQLGRRFLNLGEMCVCRIGWGAIAKFGPSIRFTEALTMKFVAESTTIPIPRVLDMFTIRGRLFMVMEYIDAPSLDRVWHTLSATEKRSVLLQLQGYLRQLRSLRPPHPGIVEAADGTGCLDKRQQGEPFGPFTVDEFHTFLGHDYLHQKKDLYPQFQADFERCAGRTYDTHFTHGDLAPRNILVRNGSIVGIIDWECAGWFPSYWEYTRNWFSNFDCQEMWELFQEIADPYPDELRVEQDLADVFFR</sequence>
<dbReference type="PROSITE" id="PS00109">
    <property type="entry name" value="PROTEIN_KINASE_TYR"/>
    <property type="match status" value="1"/>
</dbReference>
<gene>
    <name evidence="3" type="ORF">BOTBODRAFT_563237</name>
</gene>
<dbReference type="CDD" id="cd05120">
    <property type="entry name" value="APH_ChoK_like"/>
    <property type="match status" value="1"/>
</dbReference>
<evidence type="ECO:0000256" key="1">
    <source>
        <dbReference type="SAM" id="MobiDB-lite"/>
    </source>
</evidence>
<dbReference type="PANTHER" id="PTHR21310">
    <property type="entry name" value="AMINOGLYCOSIDE PHOSPHOTRANSFERASE-RELATED-RELATED"/>
    <property type="match status" value="1"/>
</dbReference>
<evidence type="ECO:0000313" key="3">
    <source>
        <dbReference type="EMBL" id="KDQ08646.1"/>
    </source>
</evidence>
<dbReference type="InterPro" id="IPR011009">
    <property type="entry name" value="Kinase-like_dom_sf"/>
</dbReference>
<evidence type="ECO:0000313" key="4">
    <source>
        <dbReference type="Proteomes" id="UP000027195"/>
    </source>
</evidence>
<accession>A0A067MAK9</accession>
<dbReference type="Pfam" id="PF01636">
    <property type="entry name" value="APH"/>
    <property type="match status" value="1"/>
</dbReference>
<keyword evidence="4" id="KW-1185">Reference proteome</keyword>
<dbReference type="SUPFAM" id="SSF56112">
    <property type="entry name" value="Protein kinase-like (PK-like)"/>
    <property type="match status" value="1"/>
</dbReference>
<dbReference type="AlphaFoldDB" id="A0A067MAK9"/>
<dbReference type="InParanoid" id="A0A067MAK9"/>
<feature type="compositionally biased region" description="Polar residues" evidence="1">
    <location>
        <begin position="57"/>
        <end position="73"/>
    </location>
</feature>
<feature type="region of interest" description="Disordered" evidence="1">
    <location>
        <begin position="43"/>
        <end position="73"/>
    </location>
</feature>
<dbReference type="PANTHER" id="PTHR21310:SF58">
    <property type="entry name" value="AMINOGLYCOSIDE PHOSPHOTRANSFERASE DOMAIN-CONTAINING PROTEIN"/>
    <property type="match status" value="1"/>
</dbReference>
<dbReference type="EMBL" id="KL198088">
    <property type="protein sequence ID" value="KDQ08646.1"/>
    <property type="molecule type" value="Genomic_DNA"/>
</dbReference>
<dbReference type="Proteomes" id="UP000027195">
    <property type="component" value="Unassembled WGS sequence"/>
</dbReference>
<dbReference type="InterPro" id="IPR051678">
    <property type="entry name" value="AGP_Transferase"/>
</dbReference>
<dbReference type="STRING" id="930990.A0A067MAK9"/>
<organism evidence="3 4">
    <name type="scientific">Botryobasidium botryosum (strain FD-172 SS1)</name>
    <dbReference type="NCBI Taxonomy" id="930990"/>
    <lineage>
        <taxon>Eukaryota</taxon>
        <taxon>Fungi</taxon>
        <taxon>Dikarya</taxon>
        <taxon>Basidiomycota</taxon>
        <taxon>Agaricomycotina</taxon>
        <taxon>Agaricomycetes</taxon>
        <taxon>Cantharellales</taxon>
        <taxon>Botryobasidiaceae</taxon>
        <taxon>Botryobasidium</taxon>
    </lineage>
</organism>
<dbReference type="InterPro" id="IPR008266">
    <property type="entry name" value="Tyr_kinase_AS"/>
</dbReference>
<name>A0A067MAK9_BOTB1</name>
<dbReference type="GO" id="GO:0004672">
    <property type="term" value="F:protein kinase activity"/>
    <property type="evidence" value="ECO:0007669"/>
    <property type="project" value="InterPro"/>
</dbReference>
<proteinExistence type="predicted"/>
<dbReference type="InterPro" id="IPR002575">
    <property type="entry name" value="Aminoglycoside_PTrfase"/>
</dbReference>
<dbReference type="Gene3D" id="3.90.1200.10">
    <property type="match status" value="1"/>
</dbReference>
<feature type="domain" description="Aminoglycoside phosphotransferase" evidence="2">
    <location>
        <begin position="131"/>
        <end position="299"/>
    </location>
</feature>